<reference evidence="2" key="4">
    <citation type="submission" date="2024-05" db="EMBL/GenBank/DDBJ databases">
        <title>Identification of Pectobacterium versatile causing blackleg of potato from New York State with a whole genome sequencing approach.</title>
        <authorList>
            <person name="Ma X."/>
            <person name="Swingle B."/>
        </authorList>
    </citation>
    <scope>NUCLEOTIDE SEQUENCE</scope>
    <source>
        <strain evidence="2">NY1588A</strain>
    </source>
</reference>
<dbReference type="HOGENOM" id="CLU_079884_0_0_6"/>
<evidence type="ECO:0000313" key="4">
    <source>
        <dbReference type="Proteomes" id="UP001194579"/>
    </source>
</evidence>
<sequence>MAKLDFPFSVHLWEAKASVSIMQMLADQAESNVARAVNEADLSGSVSEGTFTDLRTAENGEEYEFERSWYSCGSCVGYDHDEVKAEYKHLIAQLTRRSAFLTIFGLFEHRMSGCLDFMLSVSGYAGKINGGVIEKAHVVLTDAIGGKSILDVDHLTIIRNIMAHNDGVATDYKRISNYDGKKTGSEKRLLRALRRVEKEKAGITVNLYGGVLMDGNFLKYVVDEIARYVESIETACHAYQKSDTGIL</sequence>
<evidence type="ECO:0000313" key="1">
    <source>
        <dbReference type="EMBL" id="AFI89594.1"/>
    </source>
</evidence>
<accession>A0A0H3I2H8</accession>
<gene>
    <name evidence="1" type="ordered locus">W5S_1500</name>
    <name evidence="2" type="ORF">F6Q06_08195</name>
</gene>
<evidence type="ECO:0000313" key="3">
    <source>
        <dbReference type="Proteomes" id="UP000008044"/>
    </source>
</evidence>
<dbReference type="EMBL" id="CP003415">
    <property type="protein sequence ID" value="AFI89594.1"/>
    <property type="molecule type" value="Genomic_DNA"/>
</dbReference>
<protein>
    <submittedName>
        <fullName evidence="1">Uncharacterized protein</fullName>
    </submittedName>
</protein>
<dbReference type="AlphaFoldDB" id="A0A0H3I2H8"/>
<dbReference type="Proteomes" id="UP000008044">
    <property type="component" value="Chromosome"/>
</dbReference>
<proteinExistence type="predicted"/>
<organism evidence="1 3">
    <name type="scientific">Pectobacterium parmentieri</name>
    <dbReference type="NCBI Taxonomy" id="1905730"/>
    <lineage>
        <taxon>Bacteria</taxon>
        <taxon>Pseudomonadati</taxon>
        <taxon>Pseudomonadota</taxon>
        <taxon>Gammaproteobacteria</taxon>
        <taxon>Enterobacterales</taxon>
        <taxon>Pectobacteriaceae</taxon>
        <taxon>Pectobacterium</taxon>
    </lineage>
</organism>
<dbReference type="EMBL" id="WABS01000013">
    <property type="protein sequence ID" value="MBI0554472.1"/>
    <property type="molecule type" value="Genomic_DNA"/>
</dbReference>
<reference evidence="1" key="2">
    <citation type="submission" date="2012-03" db="EMBL/GenBank/DDBJ databases">
        <authorList>
            <person name="Koskinen P."/>
            <person name="Laine P."/>
            <person name="Niemi O."/>
            <person name="Nykyri J."/>
            <person name="Harjunpaa H."/>
            <person name="Auvinen P."/>
            <person name="Paulin L."/>
            <person name="Pirhonen M."/>
            <person name="Palva T."/>
            <person name="Holm L."/>
        </authorList>
    </citation>
    <scope>NUCLEOTIDE SEQUENCE</scope>
    <source>
        <strain evidence="1">SCC3193</strain>
    </source>
</reference>
<reference evidence="4" key="3">
    <citation type="submission" date="2023-07" db="EMBL/GenBank/DDBJ databases">
        <title>Identification of Pectobacterium versatile causing blackleg of potato from New York State with a whole genome sequencing approach.</title>
        <authorList>
            <person name="Ma X."/>
            <person name="Swingle B."/>
        </authorList>
    </citation>
    <scope>NUCLEOTIDE SEQUENCE [LARGE SCALE GENOMIC DNA]</scope>
    <source>
        <strain evidence="4">NY1588A</strain>
    </source>
</reference>
<dbReference type="KEGG" id="pec:W5S_1500"/>
<evidence type="ECO:0000313" key="2">
    <source>
        <dbReference type="EMBL" id="MBI0554472.1"/>
    </source>
</evidence>
<keyword evidence="4" id="KW-1185">Reference proteome</keyword>
<dbReference type="Proteomes" id="UP001194579">
    <property type="component" value="Unassembled WGS sequence"/>
</dbReference>
<dbReference type="PATRIC" id="fig|1166016.3.peg.1521"/>
<dbReference type="eggNOG" id="ENOG5033RUK">
    <property type="taxonomic scope" value="Bacteria"/>
</dbReference>
<dbReference type="RefSeq" id="WP_014699255.1">
    <property type="nucleotide sequence ID" value="NC_017845.1"/>
</dbReference>
<reference evidence="1 3" key="1">
    <citation type="journal article" date="2012" name="J. Bacteriol.">
        <title>Genome sequence of Pectobacterium sp. strain SCC3193.</title>
        <authorList>
            <person name="Koskinen J.P."/>
            <person name="Laine P."/>
            <person name="Niemi O."/>
            <person name="Nykyri J."/>
            <person name="Harjunpaa H."/>
            <person name="Auvinen P."/>
            <person name="Paulin L."/>
            <person name="Pirhonen M."/>
            <person name="Palva T."/>
            <person name="Holm L."/>
        </authorList>
    </citation>
    <scope>NUCLEOTIDE SEQUENCE [LARGE SCALE GENOMIC DNA]</scope>
    <source>
        <strain evidence="1 3">SCC3193</strain>
    </source>
</reference>
<name>A0A0H3I2H8_PECPM</name>